<feature type="transmembrane region" description="Helical" evidence="6">
    <location>
        <begin position="80"/>
        <end position="101"/>
    </location>
</feature>
<evidence type="ECO:0000256" key="3">
    <source>
        <dbReference type="ARBA" id="ARBA00022692"/>
    </source>
</evidence>
<dbReference type="Gene3D" id="1.20.120.1630">
    <property type="match status" value="1"/>
</dbReference>
<dbReference type="GO" id="GO:0006695">
    <property type="term" value="P:cholesterol biosynthetic process"/>
    <property type="evidence" value="ECO:0007669"/>
    <property type="project" value="TreeGrafter"/>
</dbReference>
<dbReference type="AlphaFoldDB" id="A0A7M5XM27"/>
<keyword evidence="5 6" id="KW-0472">Membrane</keyword>
<comment type="subcellular location">
    <subcellularLocation>
        <location evidence="1">Membrane</location>
        <topology evidence="1">Multi-pass membrane protein</topology>
    </subcellularLocation>
</comment>
<dbReference type="Proteomes" id="UP000594262">
    <property type="component" value="Unplaced"/>
</dbReference>
<reference evidence="7" key="1">
    <citation type="submission" date="2021-01" db="UniProtKB">
        <authorList>
            <consortium name="EnsemblMetazoa"/>
        </authorList>
    </citation>
    <scope>IDENTIFICATION</scope>
</reference>
<sequence>MSIIGMILPTVLLCGLYLSCTKRSCTMLKLPAIPSCEKFFNWKSTGYVFGWFIFQMVLSAIPLGKVVTGPVLADGKARQHCLNGLFQFAISMATIGGLVFYGKLPFKYLTVNYLSLITAAAIYSFIVSIVVYFASRNASPKEPSNGFFSDFMKGRAASPRIGNFDIKMYAFKTGAVSWAAYNVCLLVREMSNGKDLTKTNPGFLLLVAFQIWYALDLLVFEESLLYTATLSKDKMGYFAFDMMFGITPFYGTLQTRYLVSHPVALPWYCFVIPIMLHVVGFYIYRTSLMQKFLFRKDFKKASELGVKSIPTKCGRNLLVDGFWGSLRHPNYTGDFMMNVSWGIICGVTHLLPWVAPIALFALLIQMATADDKGCSEKYGASWDEYRERVKYKFIPYII</sequence>
<evidence type="ECO:0000256" key="2">
    <source>
        <dbReference type="ARBA" id="ARBA00005402"/>
    </source>
</evidence>
<evidence type="ECO:0000256" key="5">
    <source>
        <dbReference type="ARBA" id="ARBA00023136"/>
    </source>
</evidence>
<evidence type="ECO:0008006" key="9">
    <source>
        <dbReference type="Google" id="ProtNLM"/>
    </source>
</evidence>
<proteinExistence type="inferred from homology"/>
<dbReference type="Pfam" id="PF01222">
    <property type="entry name" value="ERG4_ERG24"/>
    <property type="match status" value="1"/>
</dbReference>
<dbReference type="EnsemblMetazoa" id="CLYHEMT025315.2">
    <property type="protein sequence ID" value="CLYHEMP025315.2"/>
    <property type="gene ID" value="CLYHEMG025315"/>
</dbReference>
<evidence type="ECO:0000256" key="4">
    <source>
        <dbReference type="ARBA" id="ARBA00022989"/>
    </source>
</evidence>
<evidence type="ECO:0000256" key="6">
    <source>
        <dbReference type="SAM" id="Phobius"/>
    </source>
</evidence>
<dbReference type="GO" id="GO:0050613">
    <property type="term" value="F:Delta14-sterol reductase activity"/>
    <property type="evidence" value="ECO:0007669"/>
    <property type="project" value="TreeGrafter"/>
</dbReference>
<evidence type="ECO:0000313" key="8">
    <source>
        <dbReference type="Proteomes" id="UP000594262"/>
    </source>
</evidence>
<protein>
    <recommendedName>
        <fullName evidence="9">C-14 sterol reductase</fullName>
    </recommendedName>
</protein>
<feature type="transmembrane region" description="Helical" evidence="6">
    <location>
        <begin position="47"/>
        <end position="68"/>
    </location>
</feature>
<keyword evidence="4 6" id="KW-1133">Transmembrane helix</keyword>
<feature type="transmembrane region" description="Helical" evidence="6">
    <location>
        <begin position="339"/>
        <end position="363"/>
    </location>
</feature>
<feature type="transmembrane region" description="Helical" evidence="6">
    <location>
        <begin position="265"/>
        <end position="284"/>
    </location>
</feature>
<feature type="transmembrane region" description="Helical" evidence="6">
    <location>
        <begin position="196"/>
        <end position="215"/>
    </location>
</feature>
<evidence type="ECO:0000256" key="1">
    <source>
        <dbReference type="ARBA" id="ARBA00004141"/>
    </source>
</evidence>
<evidence type="ECO:0000313" key="7">
    <source>
        <dbReference type="EnsemblMetazoa" id="CLYHEMP025315.2"/>
    </source>
</evidence>
<keyword evidence="3 6" id="KW-0812">Transmembrane</keyword>
<feature type="transmembrane region" description="Helical" evidence="6">
    <location>
        <begin position="113"/>
        <end position="134"/>
    </location>
</feature>
<dbReference type="PANTHER" id="PTHR21257:SF52">
    <property type="entry name" value="DELTA(14)-STEROL REDUCTASE TM7SF2"/>
    <property type="match status" value="1"/>
</dbReference>
<dbReference type="PANTHER" id="PTHR21257">
    <property type="entry name" value="DELTA(14)-STEROL REDUCTASE"/>
    <property type="match status" value="1"/>
</dbReference>
<keyword evidence="8" id="KW-1185">Reference proteome</keyword>
<dbReference type="InterPro" id="IPR001171">
    <property type="entry name" value="ERG24_DHCR-like"/>
</dbReference>
<dbReference type="GO" id="GO:0005637">
    <property type="term" value="C:nuclear inner membrane"/>
    <property type="evidence" value="ECO:0007669"/>
    <property type="project" value="TreeGrafter"/>
</dbReference>
<dbReference type="GO" id="GO:0005789">
    <property type="term" value="C:endoplasmic reticulum membrane"/>
    <property type="evidence" value="ECO:0007669"/>
    <property type="project" value="TreeGrafter"/>
</dbReference>
<dbReference type="OrthoDB" id="5326588at2759"/>
<accession>A0A7M5XM27</accession>
<feature type="transmembrane region" description="Helical" evidence="6">
    <location>
        <begin position="235"/>
        <end position="253"/>
    </location>
</feature>
<name>A0A7M5XM27_9CNID</name>
<organism evidence="7 8">
    <name type="scientific">Clytia hemisphaerica</name>
    <dbReference type="NCBI Taxonomy" id="252671"/>
    <lineage>
        <taxon>Eukaryota</taxon>
        <taxon>Metazoa</taxon>
        <taxon>Cnidaria</taxon>
        <taxon>Hydrozoa</taxon>
        <taxon>Hydroidolina</taxon>
        <taxon>Leptothecata</taxon>
        <taxon>Obeliida</taxon>
        <taxon>Clytiidae</taxon>
        <taxon>Clytia</taxon>
    </lineage>
</organism>
<comment type="similarity">
    <text evidence="2">Belongs to the ERG4/ERG24 family.</text>
</comment>